<dbReference type="Gene3D" id="3.40.50.720">
    <property type="entry name" value="NAD(P)-binding Rossmann-like Domain"/>
    <property type="match status" value="1"/>
</dbReference>
<dbReference type="InterPro" id="IPR036291">
    <property type="entry name" value="NAD(P)-bd_dom_sf"/>
</dbReference>
<evidence type="ECO:0000313" key="5">
    <source>
        <dbReference type="Proteomes" id="UP000077266"/>
    </source>
</evidence>
<dbReference type="InterPro" id="IPR051164">
    <property type="entry name" value="NmrA-like_oxidored"/>
</dbReference>
<dbReference type="Pfam" id="PF05368">
    <property type="entry name" value="NmrA"/>
    <property type="match status" value="1"/>
</dbReference>
<name>A0A165FD20_EXIGL</name>
<dbReference type="EMBL" id="KV426090">
    <property type="protein sequence ID" value="KZV88790.1"/>
    <property type="molecule type" value="Genomic_DNA"/>
</dbReference>
<dbReference type="PANTHER" id="PTHR42748:SF7">
    <property type="entry name" value="NMRA LIKE REDOX SENSOR 1-RELATED"/>
    <property type="match status" value="1"/>
</dbReference>
<dbReference type="InterPro" id="IPR008030">
    <property type="entry name" value="NmrA-like"/>
</dbReference>
<evidence type="ECO:0000259" key="3">
    <source>
        <dbReference type="Pfam" id="PF05368"/>
    </source>
</evidence>
<evidence type="ECO:0000313" key="4">
    <source>
        <dbReference type="EMBL" id="KZV88790.1"/>
    </source>
</evidence>
<evidence type="ECO:0000256" key="2">
    <source>
        <dbReference type="ARBA" id="ARBA00022857"/>
    </source>
</evidence>
<dbReference type="Gene3D" id="3.90.25.10">
    <property type="entry name" value="UDP-galactose 4-epimerase, domain 1"/>
    <property type="match status" value="1"/>
</dbReference>
<sequence length="296" mass="31982">MSRIATVFGATGLQGGSVIRQLLEDGTFKPRGVTRNTTSDSAKALSLKGVDVFEGDLDNYESIQKAVAGAEVVFALTMPYGKGVGEVQQGKYIVDAAKEAGVNSAESISKISGGKYKAGPLDDKAEVDDYLRASGIPNSILLTGVFLENWVRKEFPDCVRLDENGEIATMARWVPGSLAPLSWIERDLGLAVSALFNAYSTGRLSEINGKDYVVSCAKVPIEEWYKAIETTLGKKVNVTWLPTVNMKMIDDMYDCGAEFPWYADKQLPDPGLVALGVKVGTLEDFARTVVKSHLGL</sequence>
<dbReference type="Proteomes" id="UP000077266">
    <property type="component" value="Unassembled WGS sequence"/>
</dbReference>
<dbReference type="OrthoDB" id="419598at2759"/>
<dbReference type="AlphaFoldDB" id="A0A165FD20"/>
<comment type="similarity">
    <text evidence="1">Belongs to the NmrA-type oxidoreductase family.</text>
</comment>
<protein>
    <submittedName>
        <fullName evidence="4">NmrA-domain-containing protein</fullName>
    </submittedName>
</protein>
<dbReference type="STRING" id="1314781.A0A165FD20"/>
<feature type="domain" description="NmrA-like" evidence="3">
    <location>
        <begin position="6"/>
        <end position="248"/>
    </location>
</feature>
<dbReference type="GO" id="GO:0005634">
    <property type="term" value="C:nucleus"/>
    <property type="evidence" value="ECO:0007669"/>
    <property type="project" value="TreeGrafter"/>
</dbReference>
<proteinExistence type="inferred from homology"/>
<gene>
    <name evidence="4" type="ORF">EXIGLDRAFT_838975</name>
</gene>
<reference evidence="4 5" key="1">
    <citation type="journal article" date="2016" name="Mol. Biol. Evol.">
        <title>Comparative Genomics of Early-Diverging Mushroom-Forming Fungi Provides Insights into the Origins of Lignocellulose Decay Capabilities.</title>
        <authorList>
            <person name="Nagy L.G."/>
            <person name="Riley R."/>
            <person name="Tritt A."/>
            <person name="Adam C."/>
            <person name="Daum C."/>
            <person name="Floudas D."/>
            <person name="Sun H."/>
            <person name="Yadav J.S."/>
            <person name="Pangilinan J."/>
            <person name="Larsson K.H."/>
            <person name="Matsuura K."/>
            <person name="Barry K."/>
            <person name="Labutti K."/>
            <person name="Kuo R."/>
            <person name="Ohm R.A."/>
            <person name="Bhattacharya S.S."/>
            <person name="Shirouzu T."/>
            <person name="Yoshinaga Y."/>
            <person name="Martin F.M."/>
            <person name="Grigoriev I.V."/>
            <person name="Hibbett D.S."/>
        </authorList>
    </citation>
    <scope>NUCLEOTIDE SEQUENCE [LARGE SCALE GENOMIC DNA]</scope>
    <source>
        <strain evidence="4 5">HHB12029</strain>
    </source>
</reference>
<dbReference type="PANTHER" id="PTHR42748">
    <property type="entry name" value="NITROGEN METABOLITE REPRESSION PROTEIN NMRA FAMILY MEMBER"/>
    <property type="match status" value="1"/>
</dbReference>
<keyword evidence="5" id="KW-1185">Reference proteome</keyword>
<dbReference type="InParanoid" id="A0A165FD20"/>
<dbReference type="SUPFAM" id="SSF51735">
    <property type="entry name" value="NAD(P)-binding Rossmann-fold domains"/>
    <property type="match status" value="1"/>
</dbReference>
<organism evidence="4 5">
    <name type="scientific">Exidia glandulosa HHB12029</name>
    <dbReference type="NCBI Taxonomy" id="1314781"/>
    <lineage>
        <taxon>Eukaryota</taxon>
        <taxon>Fungi</taxon>
        <taxon>Dikarya</taxon>
        <taxon>Basidiomycota</taxon>
        <taxon>Agaricomycotina</taxon>
        <taxon>Agaricomycetes</taxon>
        <taxon>Auriculariales</taxon>
        <taxon>Exidiaceae</taxon>
        <taxon>Exidia</taxon>
    </lineage>
</organism>
<keyword evidence="2" id="KW-0521">NADP</keyword>
<accession>A0A165FD20</accession>
<evidence type="ECO:0000256" key="1">
    <source>
        <dbReference type="ARBA" id="ARBA00006328"/>
    </source>
</evidence>